<dbReference type="RefSeq" id="WP_166937024.1">
    <property type="nucleotide sequence ID" value="NZ_BAAADD010000008.1"/>
</dbReference>
<name>A0ABN1F2M3_9PROT</name>
<dbReference type="Proteomes" id="UP001499951">
    <property type="component" value="Unassembled WGS sequence"/>
</dbReference>
<dbReference type="Pfam" id="PF00037">
    <property type="entry name" value="Fer4"/>
    <property type="match status" value="1"/>
</dbReference>
<dbReference type="InterPro" id="IPR017896">
    <property type="entry name" value="4Fe4S_Fe-S-bd"/>
</dbReference>
<keyword evidence="2" id="KW-0408">Iron</keyword>
<protein>
    <submittedName>
        <fullName evidence="5">4Fe-4S binding protein</fullName>
    </submittedName>
</protein>
<evidence type="ECO:0000256" key="1">
    <source>
        <dbReference type="ARBA" id="ARBA00022723"/>
    </source>
</evidence>
<dbReference type="Gene3D" id="3.30.70.20">
    <property type="match status" value="1"/>
</dbReference>
<comment type="caution">
    <text evidence="5">The sequence shown here is derived from an EMBL/GenBank/DDBJ whole genome shotgun (WGS) entry which is preliminary data.</text>
</comment>
<keyword evidence="1" id="KW-0479">Metal-binding</keyword>
<accession>A0ABN1F2M3</accession>
<gene>
    <name evidence="5" type="ORF">GCM10008942_31660</name>
</gene>
<evidence type="ECO:0000259" key="4">
    <source>
        <dbReference type="PROSITE" id="PS51379"/>
    </source>
</evidence>
<dbReference type="PROSITE" id="PS51379">
    <property type="entry name" value="4FE4S_FER_2"/>
    <property type="match status" value="1"/>
</dbReference>
<proteinExistence type="predicted"/>
<evidence type="ECO:0000256" key="3">
    <source>
        <dbReference type="ARBA" id="ARBA00023014"/>
    </source>
</evidence>
<reference evidence="5 6" key="1">
    <citation type="journal article" date="2019" name="Int. J. Syst. Evol. Microbiol.">
        <title>The Global Catalogue of Microorganisms (GCM) 10K type strain sequencing project: providing services to taxonomists for standard genome sequencing and annotation.</title>
        <authorList>
            <consortium name="The Broad Institute Genomics Platform"/>
            <consortium name="The Broad Institute Genome Sequencing Center for Infectious Disease"/>
            <person name="Wu L."/>
            <person name="Ma J."/>
        </authorList>
    </citation>
    <scope>NUCLEOTIDE SEQUENCE [LARGE SCALE GENOMIC DNA]</scope>
    <source>
        <strain evidence="5 6">JCM 15089</strain>
    </source>
</reference>
<dbReference type="InterPro" id="IPR017900">
    <property type="entry name" value="4Fe4S_Fe_S_CS"/>
</dbReference>
<feature type="domain" description="4Fe-4S ferredoxin-type" evidence="4">
    <location>
        <begin position="1"/>
        <end position="30"/>
    </location>
</feature>
<sequence>MAFKIIAENCTGCGACQFECPNNAISSKGGLFSIITGKCTECKGIYPTQQCAAACPIPKTCVKA</sequence>
<evidence type="ECO:0000256" key="2">
    <source>
        <dbReference type="ARBA" id="ARBA00023004"/>
    </source>
</evidence>
<dbReference type="PROSITE" id="PS00198">
    <property type="entry name" value="4FE4S_FER_1"/>
    <property type="match status" value="1"/>
</dbReference>
<evidence type="ECO:0000313" key="6">
    <source>
        <dbReference type="Proteomes" id="UP001499951"/>
    </source>
</evidence>
<organism evidence="5 6">
    <name type="scientific">Rhizomicrobium electricum</name>
    <dbReference type="NCBI Taxonomy" id="480070"/>
    <lineage>
        <taxon>Bacteria</taxon>
        <taxon>Pseudomonadati</taxon>
        <taxon>Pseudomonadota</taxon>
        <taxon>Alphaproteobacteria</taxon>
        <taxon>Micropepsales</taxon>
        <taxon>Micropepsaceae</taxon>
        <taxon>Rhizomicrobium</taxon>
    </lineage>
</organism>
<keyword evidence="3" id="KW-0411">Iron-sulfur</keyword>
<keyword evidence="6" id="KW-1185">Reference proteome</keyword>
<dbReference type="EMBL" id="BAAADD010000008">
    <property type="protein sequence ID" value="GAA0580422.1"/>
    <property type="molecule type" value="Genomic_DNA"/>
</dbReference>
<evidence type="ECO:0000313" key="5">
    <source>
        <dbReference type="EMBL" id="GAA0580422.1"/>
    </source>
</evidence>
<dbReference type="SUPFAM" id="SSF54862">
    <property type="entry name" value="4Fe-4S ferredoxins"/>
    <property type="match status" value="1"/>
</dbReference>